<reference evidence="8 9" key="1">
    <citation type="submission" date="2024-01" db="EMBL/GenBank/DDBJ databases">
        <title>The genomes of 5 underutilized Papilionoideae crops provide insights into root nodulation and disease resistanc.</title>
        <authorList>
            <person name="Yuan L."/>
        </authorList>
    </citation>
    <scope>NUCLEOTIDE SEQUENCE [LARGE SCALE GENOMIC DNA]</scope>
    <source>
        <strain evidence="8">ZHUSHIDOU_FW_LH</strain>
        <tissue evidence="8">Leaf</tissue>
    </source>
</reference>
<feature type="compositionally biased region" description="Basic and acidic residues" evidence="6">
    <location>
        <begin position="51"/>
        <end position="61"/>
    </location>
</feature>
<dbReference type="Proteomes" id="UP001372338">
    <property type="component" value="Unassembled WGS sequence"/>
</dbReference>
<gene>
    <name evidence="8" type="ORF">RIF29_28633</name>
</gene>
<evidence type="ECO:0000256" key="2">
    <source>
        <dbReference type="ARBA" id="ARBA00023015"/>
    </source>
</evidence>
<keyword evidence="4" id="KW-0804">Transcription</keyword>
<dbReference type="InterPro" id="IPR039622">
    <property type="entry name" value="MBD10/11"/>
</dbReference>
<dbReference type="EMBL" id="JAYWIO010000006">
    <property type="protein sequence ID" value="KAK7255227.1"/>
    <property type="molecule type" value="Genomic_DNA"/>
</dbReference>
<keyword evidence="5" id="KW-0539">Nucleus</keyword>
<keyword evidence="2" id="KW-0805">Transcription regulation</keyword>
<dbReference type="InterPro" id="IPR016177">
    <property type="entry name" value="DNA-bd_dom_sf"/>
</dbReference>
<sequence>MEKEPQSGGKDEVFSVELPAPSAWKKLFFPKKKGTPRKSQIVFVAPTGEEISSRRQLEKYLKGHPGNPEISEFDWGTGETPRRSARITEKVKSASPAESESPKKRSRLSSGSKKDTKETETETEPASEEGKAKSAAEEHKTEEGIEMKDVEIAEKEDADANRNEKISEEKQPESGDKIQQTDQTKEPEVVDAEVTALTDTESGDKVQQIEQTIEPEVIAANDTDDHKSCTEEIENSNVEGENVTAEEPQGEVLVAVEENTETALNDVVIEKPQGEAPIELIKETEFEKALNSAEVTEKPQGEAPIELEKENGTVENKQENSGTVILEANGGAEKENLNAVPPSSVEDTYVIKDIPITDGGNTTQAEEEVRKMDDLVDNGIWNFIQ</sequence>
<organism evidence="8 9">
    <name type="scientific">Crotalaria pallida</name>
    <name type="common">Smooth rattlebox</name>
    <name type="synonym">Crotalaria striata</name>
    <dbReference type="NCBI Taxonomy" id="3830"/>
    <lineage>
        <taxon>Eukaryota</taxon>
        <taxon>Viridiplantae</taxon>
        <taxon>Streptophyta</taxon>
        <taxon>Embryophyta</taxon>
        <taxon>Tracheophyta</taxon>
        <taxon>Spermatophyta</taxon>
        <taxon>Magnoliopsida</taxon>
        <taxon>eudicotyledons</taxon>
        <taxon>Gunneridae</taxon>
        <taxon>Pentapetalae</taxon>
        <taxon>rosids</taxon>
        <taxon>fabids</taxon>
        <taxon>Fabales</taxon>
        <taxon>Fabaceae</taxon>
        <taxon>Papilionoideae</taxon>
        <taxon>50 kb inversion clade</taxon>
        <taxon>genistoids sensu lato</taxon>
        <taxon>core genistoids</taxon>
        <taxon>Crotalarieae</taxon>
        <taxon>Crotalaria</taxon>
    </lineage>
</organism>
<dbReference type="SUPFAM" id="SSF54171">
    <property type="entry name" value="DNA-binding domain"/>
    <property type="match status" value="1"/>
</dbReference>
<evidence type="ECO:0000259" key="7">
    <source>
        <dbReference type="PROSITE" id="PS50982"/>
    </source>
</evidence>
<feature type="domain" description="MBD" evidence="7">
    <location>
        <begin position="10"/>
        <end position="80"/>
    </location>
</feature>
<name>A0AAN9ED06_CROPI</name>
<dbReference type="PANTHER" id="PTHR33729">
    <property type="entry name" value="METHYL-CPG BINDING DOMAIN CONTAINING PROTEIN, EXPRESSED"/>
    <property type="match status" value="1"/>
</dbReference>
<dbReference type="GO" id="GO:0003677">
    <property type="term" value="F:DNA binding"/>
    <property type="evidence" value="ECO:0007669"/>
    <property type="project" value="UniProtKB-KW"/>
</dbReference>
<evidence type="ECO:0000256" key="4">
    <source>
        <dbReference type="ARBA" id="ARBA00023163"/>
    </source>
</evidence>
<evidence type="ECO:0000313" key="8">
    <source>
        <dbReference type="EMBL" id="KAK7255227.1"/>
    </source>
</evidence>
<dbReference type="Gene3D" id="3.30.890.10">
    <property type="entry name" value="Methyl-cpg-binding Protein 2, Chain A"/>
    <property type="match status" value="1"/>
</dbReference>
<keyword evidence="9" id="KW-1185">Reference proteome</keyword>
<feature type="compositionally biased region" description="Basic and acidic residues" evidence="6">
    <location>
        <begin position="128"/>
        <end position="176"/>
    </location>
</feature>
<feature type="compositionally biased region" description="Basic and acidic residues" evidence="6">
    <location>
        <begin position="80"/>
        <end position="92"/>
    </location>
</feature>
<comment type="caution">
    <text evidence="8">The sequence shown here is derived from an EMBL/GenBank/DDBJ whole genome shotgun (WGS) entry which is preliminary data.</text>
</comment>
<protein>
    <recommendedName>
        <fullName evidence="7">MBD domain-containing protein</fullName>
    </recommendedName>
</protein>
<keyword evidence="3" id="KW-0238">DNA-binding</keyword>
<feature type="region of interest" description="Disordered" evidence="6">
    <location>
        <begin position="47"/>
        <end position="248"/>
    </location>
</feature>
<evidence type="ECO:0000313" key="9">
    <source>
        <dbReference type="Proteomes" id="UP001372338"/>
    </source>
</evidence>
<accession>A0AAN9ED06</accession>
<evidence type="ECO:0000256" key="3">
    <source>
        <dbReference type="ARBA" id="ARBA00023125"/>
    </source>
</evidence>
<dbReference type="GO" id="GO:0005634">
    <property type="term" value="C:nucleus"/>
    <property type="evidence" value="ECO:0007669"/>
    <property type="project" value="UniProtKB-SubCell"/>
</dbReference>
<evidence type="ECO:0000256" key="6">
    <source>
        <dbReference type="SAM" id="MobiDB-lite"/>
    </source>
</evidence>
<proteinExistence type="predicted"/>
<evidence type="ECO:0000256" key="1">
    <source>
        <dbReference type="ARBA" id="ARBA00004123"/>
    </source>
</evidence>
<dbReference type="PROSITE" id="PS50982">
    <property type="entry name" value="MBD"/>
    <property type="match status" value="1"/>
</dbReference>
<evidence type="ECO:0000256" key="5">
    <source>
        <dbReference type="ARBA" id="ARBA00023242"/>
    </source>
</evidence>
<dbReference type="InterPro" id="IPR001739">
    <property type="entry name" value="Methyl_CpG_DNA-bd"/>
</dbReference>
<dbReference type="AlphaFoldDB" id="A0AAN9ED06"/>
<comment type="subcellular location">
    <subcellularLocation>
        <location evidence="1">Nucleus</location>
    </subcellularLocation>
</comment>
<dbReference type="Pfam" id="PF01429">
    <property type="entry name" value="MBD"/>
    <property type="match status" value="1"/>
</dbReference>
<dbReference type="PANTHER" id="PTHR33729:SF6">
    <property type="entry name" value="METHYL-CPG-BINDING DOMAIN-CONTAINING PROTEIN 11"/>
    <property type="match status" value="1"/>
</dbReference>